<evidence type="ECO:0000313" key="1">
    <source>
        <dbReference type="EMBL" id="QRG82282.1"/>
    </source>
</evidence>
<reference evidence="1 2" key="1">
    <citation type="submission" date="2021-01" db="EMBL/GenBank/DDBJ databases">
        <title>Characterization of a novel blaVMB-2- harboring plasmid in Vibrio diabolicus.</title>
        <authorList>
            <person name="Liu M."/>
        </authorList>
    </citation>
    <scope>NUCLEOTIDE SEQUENCE [LARGE SCALE GENOMIC DNA]</scope>
    <source>
        <strain evidence="1 2">SLV18</strain>
    </source>
</reference>
<protein>
    <submittedName>
        <fullName evidence="1">Uncharacterized protein</fullName>
    </submittedName>
</protein>
<dbReference type="Proteomes" id="UP000596337">
    <property type="component" value="Chromosome 1"/>
</dbReference>
<dbReference type="AlphaFoldDB" id="A0AA92R6A6"/>
<name>A0AA92R6A6_9VIBR</name>
<proteinExistence type="predicted"/>
<sequence>MIKALFYRWNIELAYYNVRAKELAPEVTDPFELQIMISRASHSEKPQRATVMMILMTQSKEQRKYARD</sequence>
<organism evidence="1 2">
    <name type="scientific">Vibrio diabolicus</name>
    <dbReference type="NCBI Taxonomy" id="50719"/>
    <lineage>
        <taxon>Bacteria</taxon>
        <taxon>Pseudomonadati</taxon>
        <taxon>Pseudomonadota</taxon>
        <taxon>Gammaproteobacteria</taxon>
        <taxon>Vibrionales</taxon>
        <taxon>Vibrionaceae</taxon>
        <taxon>Vibrio</taxon>
        <taxon>Vibrio diabolicus subgroup</taxon>
    </lineage>
</organism>
<evidence type="ECO:0000313" key="2">
    <source>
        <dbReference type="Proteomes" id="UP000596337"/>
    </source>
</evidence>
<accession>A0AA92R6A6</accession>
<gene>
    <name evidence="1" type="ORF">JOS67_11915</name>
</gene>
<dbReference type="EMBL" id="CP069195">
    <property type="protein sequence ID" value="QRG82282.1"/>
    <property type="molecule type" value="Genomic_DNA"/>
</dbReference>